<feature type="transmembrane region" description="Helical" evidence="5">
    <location>
        <begin position="437"/>
        <end position="456"/>
    </location>
</feature>
<dbReference type="PANTHER" id="PTHR24567:SF74">
    <property type="entry name" value="HTH-TYPE TRANSCRIPTIONAL REGULATOR ARCR"/>
    <property type="match status" value="1"/>
</dbReference>
<dbReference type="Pfam" id="PF00027">
    <property type="entry name" value="cNMP_binding"/>
    <property type="match status" value="1"/>
</dbReference>
<dbReference type="SUPFAM" id="SSF52821">
    <property type="entry name" value="Rhodanese/Cell cycle control phosphatase"/>
    <property type="match status" value="1"/>
</dbReference>
<dbReference type="AlphaFoldDB" id="A0A7C3Z9C0"/>
<dbReference type="PROSITE" id="PS00889">
    <property type="entry name" value="CNMP_BINDING_2"/>
    <property type="match status" value="1"/>
</dbReference>
<dbReference type="PROSITE" id="PS50206">
    <property type="entry name" value="RHODANESE_3"/>
    <property type="match status" value="1"/>
</dbReference>
<dbReference type="SUPFAM" id="SSF51206">
    <property type="entry name" value="cAMP-binding domain-like"/>
    <property type="match status" value="1"/>
</dbReference>
<keyword evidence="3 5" id="KW-1133">Transmembrane helix</keyword>
<dbReference type="InterPro" id="IPR036873">
    <property type="entry name" value="Rhodanese-like_dom_sf"/>
</dbReference>
<dbReference type="InterPro" id="IPR001763">
    <property type="entry name" value="Rhodanese-like_dom"/>
</dbReference>
<organism evidence="8">
    <name type="scientific">Desulfobacca acetoxidans</name>
    <dbReference type="NCBI Taxonomy" id="60893"/>
    <lineage>
        <taxon>Bacteria</taxon>
        <taxon>Pseudomonadati</taxon>
        <taxon>Thermodesulfobacteriota</taxon>
        <taxon>Desulfobaccia</taxon>
        <taxon>Desulfobaccales</taxon>
        <taxon>Desulfobaccaceae</taxon>
        <taxon>Desulfobacca</taxon>
    </lineage>
</organism>
<dbReference type="GO" id="GO:0030416">
    <property type="term" value="P:methylamine metabolic process"/>
    <property type="evidence" value="ECO:0007669"/>
    <property type="project" value="InterPro"/>
</dbReference>
<dbReference type="GO" id="GO:0016020">
    <property type="term" value="C:membrane"/>
    <property type="evidence" value="ECO:0007669"/>
    <property type="project" value="UniProtKB-SubCell"/>
</dbReference>
<dbReference type="Gene3D" id="2.60.120.10">
    <property type="entry name" value="Jelly Rolls"/>
    <property type="match status" value="1"/>
</dbReference>
<comment type="subcellular location">
    <subcellularLocation>
        <location evidence="1">Membrane</location>
        <topology evidence="1">Multi-pass membrane protein</topology>
    </subcellularLocation>
</comment>
<keyword evidence="2 5" id="KW-0812">Transmembrane</keyword>
<feature type="domain" description="Rhodanese" evidence="7">
    <location>
        <begin position="194"/>
        <end position="292"/>
    </location>
</feature>
<dbReference type="InterPro" id="IPR009908">
    <property type="entry name" value="Methylamine_util_MauE"/>
</dbReference>
<feature type="domain" description="Cyclic nucleotide-binding" evidence="6">
    <location>
        <begin position="1"/>
        <end position="121"/>
    </location>
</feature>
<evidence type="ECO:0000256" key="5">
    <source>
        <dbReference type="SAM" id="Phobius"/>
    </source>
</evidence>
<dbReference type="SMART" id="SM00450">
    <property type="entry name" value="RHOD"/>
    <property type="match status" value="1"/>
</dbReference>
<dbReference type="Gene3D" id="3.40.250.10">
    <property type="entry name" value="Rhodanese-like domain"/>
    <property type="match status" value="1"/>
</dbReference>
<protein>
    <submittedName>
        <fullName evidence="8">Cyclic nucleotide-binding domain-containing protein</fullName>
    </submittedName>
</protein>
<feature type="transmembrane region" description="Helical" evidence="5">
    <location>
        <begin position="371"/>
        <end position="391"/>
    </location>
</feature>
<dbReference type="CDD" id="cd00158">
    <property type="entry name" value="RHOD"/>
    <property type="match status" value="1"/>
</dbReference>
<feature type="transmembrane region" description="Helical" evidence="5">
    <location>
        <begin position="299"/>
        <end position="320"/>
    </location>
</feature>
<proteinExistence type="predicted"/>
<keyword evidence="4 5" id="KW-0472">Membrane</keyword>
<evidence type="ECO:0000313" key="8">
    <source>
        <dbReference type="EMBL" id="HGF33413.1"/>
    </source>
</evidence>
<dbReference type="InterPro" id="IPR000595">
    <property type="entry name" value="cNMP-bd_dom"/>
</dbReference>
<dbReference type="InterPro" id="IPR050397">
    <property type="entry name" value="Env_Response_Regulators"/>
</dbReference>
<evidence type="ECO:0000256" key="3">
    <source>
        <dbReference type="ARBA" id="ARBA00022989"/>
    </source>
</evidence>
<dbReference type="InterPro" id="IPR014710">
    <property type="entry name" value="RmlC-like_jellyroll"/>
</dbReference>
<dbReference type="Pfam" id="PF07291">
    <property type="entry name" value="MauE"/>
    <property type="match status" value="1"/>
</dbReference>
<dbReference type="InterPro" id="IPR018490">
    <property type="entry name" value="cNMP-bd_dom_sf"/>
</dbReference>
<reference evidence="8" key="1">
    <citation type="journal article" date="2020" name="mSystems">
        <title>Genome- and Community-Level Interaction Insights into Carbon Utilization and Element Cycling Functions of Hydrothermarchaeota in Hydrothermal Sediment.</title>
        <authorList>
            <person name="Zhou Z."/>
            <person name="Liu Y."/>
            <person name="Xu W."/>
            <person name="Pan J."/>
            <person name="Luo Z.H."/>
            <person name="Li M."/>
        </authorList>
    </citation>
    <scope>NUCLEOTIDE SEQUENCE [LARGE SCALE GENOMIC DNA]</scope>
    <source>
        <strain evidence="8">SpSt-897</strain>
    </source>
</reference>
<dbReference type="PROSITE" id="PS50042">
    <property type="entry name" value="CNMP_BINDING_3"/>
    <property type="match status" value="1"/>
</dbReference>
<dbReference type="CDD" id="cd00038">
    <property type="entry name" value="CAP_ED"/>
    <property type="match status" value="1"/>
</dbReference>
<gene>
    <name evidence="8" type="ORF">ENW96_03350</name>
</gene>
<evidence type="ECO:0000256" key="1">
    <source>
        <dbReference type="ARBA" id="ARBA00004141"/>
    </source>
</evidence>
<evidence type="ECO:0000259" key="6">
    <source>
        <dbReference type="PROSITE" id="PS50042"/>
    </source>
</evidence>
<dbReference type="PANTHER" id="PTHR24567">
    <property type="entry name" value="CRP FAMILY TRANSCRIPTIONAL REGULATORY PROTEIN"/>
    <property type="match status" value="1"/>
</dbReference>
<dbReference type="InterPro" id="IPR018488">
    <property type="entry name" value="cNMP-bd_CS"/>
</dbReference>
<feature type="transmembrane region" description="Helical" evidence="5">
    <location>
        <begin position="398"/>
        <end position="417"/>
    </location>
</feature>
<evidence type="ECO:0000256" key="2">
    <source>
        <dbReference type="ARBA" id="ARBA00022692"/>
    </source>
</evidence>
<name>A0A7C3Z9C0_9BACT</name>
<dbReference type="GO" id="GO:0005829">
    <property type="term" value="C:cytosol"/>
    <property type="evidence" value="ECO:0007669"/>
    <property type="project" value="TreeGrafter"/>
</dbReference>
<dbReference type="PRINTS" id="PR00103">
    <property type="entry name" value="CAMPKINASE"/>
</dbReference>
<sequence length="474" mass="53521">MTQNNEQVEKLKLDQVGKEVCVPAGVRVVRQGEIPRHFYVVLSGKLKVYRETDDGIRTDLTVLGPGSYFGEVALVAGKPRTASVEALEESTLLEITKEEFERVLDQNPQLARQIIYSLSQWLVEGDKRLEQETVHQVKLRQISWFDYFLILGLSLVLALVFNLYNDNQIPLIHSVGDISGIEQVSLPQALELYKKKEAIFVDARKSNFYEQSHIKGSLNLPLLFFDLQYPMFQFMLEQEKVPPDEPLLVYGGTPSRRFDLELAELLKEKDHKVMVLSGDYQAWKKAFPLGGQPGKKVSAMPLGLAGYIEWLPVSIFLLILIPPVRRSPYLSVACRIVLGVIFVQFALSKIMRPAVFALNVVDYAMMPSWGVNLWALFLPWAELLAGLFLVLGIRTRAAATIIGGMNIIFIIGLVHVIMQGLPITCGCVGEAGEPVTWWKVLKNAGMLVMALQIFLYDRLFVLDRGGFIWRERKI</sequence>
<feature type="transmembrane region" description="Helical" evidence="5">
    <location>
        <begin position="144"/>
        <end position="164"/>
    </location>
</feature>
<dbReference type="GO" id="GO:0003700">
    <property type="term" value="F:DNA-binding transcription factor activity"/>
    <property type="evidence" value="ECO:0007669"/>
    <property type="project" value="TreeGrafter"/>
</dbReference>
<accession>A0A7C3Z9C0</accession>
<feature type="transmembrane region" description="Helical" evidence="5">
    <location>
        <begin position="332"/>
        <end position="351"/>
    </location>
</feature>
<dbReference type="UniPathway" id="UPA00895"/>
<dbReference type="Pfam" id="PF00581">
    <property type="entry name" value="Rhodanese"/>
    <property type="match status" value="1"/>
</dbReference>
<evidence type="ECO:0000259" key="7">
    <source>
        <dbReference type="PROSITE" id="PS50206"/>
    </source>
</evidence>
<evidence type="ECO:0000256" key="4">
    <source>
        <dbReference type="ARBA" id="ARBA00023136"/>
    </source>
</evidence>
<comment type="caution">
    <text evidence="8">The sequence shown here is derived from an EMBL/GenBank/DDBJ whole genome shotgun (WGS) entry which is preliminary data.</text>
</comment>
<dbReference type="SMART" id="SM00100">
    <property type="entry name" value="cNMP"/>
    <property type="match status" value="1"/>
</dbReference>
<dbReference type="EMBL" id="DTMF01000087">
    <property type="protein sequence ID" value="HGF33413.1"/>
    <property type="molecule type" value="Genomic_DNA"/>
</dbReference>